<proteinExistence type="inferred from homology"/>
<feature type="domain" description="EthD" evidence="2">
    <location>
        <begin position="23"/>
        <end position="106"/>
    </location>
</feature>
<accession>A0A9Q0AUF6</accession>
<organism evidence="3 4">
    <name type="scientific">Neoarthrinium moseri</name>
    <dbReference type="NCBI Taxonomy" id="1658444"/>
    <lineage>
        <taxon>Eukaryota</taxon>
        <taxon>Fungi</taxon>
        <taxon>Dikarya</taxon>
        <taxon>Ascomycota</taxon>
        <taxon>Pezizomycotina</taxon>
        <taxon>Sordariomycetes</taxon>
        <taxon>Xylariomycetidae</taxon>
        <taxon>Amphisphaeriales</taxon>
        <taxon>Apiosporaceae</taxon>
        <taxon>Neoarthrinium</taxon>
    </lineage>
</organism>
<keyword evidence="4" id="KW-1185">Reference proteome</keyword>
<evidence type="ECO:0000259" key="2">
    <source>
        <dbReference type="Pfam" id="PF07110"/>
    </source>
</evidence>
<comment type="similarity">
    <text evidence="1">Belongs to the tpcK family.</text>
</comment>
<evidence type="ECO:0000313" key="4">
    <source>
        <dbReference type="Proteomes" id="UP000829685"/>
    </source>
</evidence>
<name>A0A9Q0AUF6_9PEZI</name>
<dbReference type="Proteomes" id="UP000829685">
    <property type="component" value="Unassembled WGS sequence"/>
</dbReference>
<comment type="caution">
    <text evidence="3">The sequence shown here is derived from an EMBL/GenBank/DDBJ whole genome shotgun (WGS) entry which is preliminary data.</text>
</comment>
<sequence length="121" mass="13390">MSESTRASADDQTLMSVAFIKRKADLTPEQFYTHWETVHGPLVHCQPALNSSAAPIGPESKAASPLSGYDGCALLEVKSFEQMAAAFRDEYYVSVIQPDEKKFIDQKVGVLRSRGEVKRIL</sequence>
<dbReference type="InterPro" id="IPR011008">
    <property type="entry name" value="Dimeric_a/b-barrel"/>
</dbReference>
<evidence type="ECO:0000256" key="1">
    <source>
        <dbReference type="ARBA" id="ARBA00005986"/>
    </source>
</evidence>
<dbReference type="GO" id="GO:0016491">
    <property type="term" value="F:oxidoreductase activity"/>
    <property type="evidence" value="ECO:0007669"/>
    <property type="project" value="InterPro"/>
</dbReference>
<dbReference type="Gene3D" id="3.30.70.100">
    <property type="match status" value="1"/>
</dbReference>
<dbReference type="EMBL" id="JAFIMR010000004">
    <property type="protein sequence ID" value="KAI1879628.1"/>
    <property type="molecule type" value="Genomic_DNA"/>
</dbReference>
<protein>
    <recommendedName>
        <fullName evidence="2">EthD domain-containing protein</fullName>
    </recommendedName>
</protein>
<dbReference type="InterPro" id="IPR009799">
    <property type="entry name" value="EthD_dom"/>
</dbReference>
<gene>
    <name evidence="3" type="ORF">JX265_002582</name>
</gene>
<evidence type="ECO:0000313" key="3">
    <source>
        <dbReference type="EMBL" id="KAI1879628.1"/>
    </source>
</evidence>
<dbReference type="SUPFAM" id="SSF54909">
    <property type="entry name" value="Dimeric alpha+beta barrel"/>
    <property type="match status" value="1"/>
</dbReference>
<reference evidence="3" key="1">
    <citation type="submission" date="2021-03" db="EMBL/GenBank/DDBJ databases">
        <title>Revisited historic fungal species revealed as producer of novel bioactive compounds through whole genome sequencing and comparative genomics.</title>
        <authorList>
            <person name="Vignolle G.A."/>
            <person name="Hochenegger N."/>
            <person name="Mach R.L."/>
            <person name="Mach-Aigner A.R."/>
            <person name="Javad Rahimi M."/>
            <person name="Salim K.A."/>
            <person name="Chan C.M."/>
            <person name="Lim L.B.L."/>
            <person name="Cai F."/>
            <person name="Druzhinina I.S."/>
            <person name="U'Ren J.M."/>
            <person name="Derntl C."/>
        </authorList>
    </citation>
    <scope>NUCLEOTIDE SEQUENCE</scope>
    <source>
        <strain evidence="3">TUCIM 5799</strain>
    </source>
</reference>
<dbReference type="AlphaFoldDB" id="A0A9Q0AUF6"/>
<dbReference type="Pfam" id="PF07110">
    <property type="entry name" value="EthD"/>
    <property type="match status" value="1"/>
</dbReference>